<keyword evidence="2 10" id="KW-1003">Cell membrane</keyword>
<dbReference type="InterPro" id="IPR017452">
    <property type="entry name" value="GPCR_Rhodpsn_7TM"/>
</dbReference>
<dbReference type="PRINTS" id="PR00245">
    <property type="entry name" value="OLFACTORYR"/>
</dbReference>
<keyword evidence="3 10" id="KW-0716">Sensory transduction</keyword>
<dbReference type="GeneID" id="103063623"/>
<evidence type="ECO:0000256" key="3">
    <source>
        <dbReference type="ARBA" id="ARBA00022606"/>
    </source>
</evidence>
<feature type="domain" description="G-protein coupled receptors family 1 profile" evidence="11">
    <location>
        <begin position="40"/>
        <end position="289"/>
    </location>
</feature>
<dbReference type="SUPFAM" id="SSF81321">
    <property type="entry name" value="Family A G protein-coupled receptor-like"/>
    <property type="match status" value="1"/>
</dbReference>
<evidence type="ECO:0000256" key="5">
    <source>
        <dbReference type="ARBA" id="ARBA00022725"/>
    </source>
</evidence>
<proteinExistence type="inferred from homology"/>
<sequence length="331" mass="37763">MNMNATSITYFIFLGFPSHSEVQILMFILLFSVYVISITGNCLIVVLTWTDIILHTPMYFFLKLLSFLEICYISVTLPKMLHNLLSGDRTISFSGCAVQMYFLLFLGTVECFLLASMSYDRYIAICLPLHYATRMSKEVCINLTLASWLSGFFLPLVNTGWAFSLPYCDSNEINHFFCDFPPVLKLACVDTSLNELVMLVSSLVITLVPCIFILLSYIFILGTVLRMTSTKARQKVFSTCSSHLIMVIIFYGTASFMYLHPKSSYSMERDKFLSLLYTVLTPMLNPIIYTLRNTEVKKSLRSIGNKEQAYISSLSLKRFVSSSLKKSRRRS</sequence>
<evidence type="ECO:0000256" key="10">
    <source>
        <dbReference type="RuleBase" id="RU363047"/>
    </source>
</evidence>
<keyword evidence="9" id="KW-0675">Receptor</keyword>
<keyword evidence="9" id="KW-0297">G-protein coupled receptor</keyword>
<evidence type="ECO:0000256" key="2">
    <source>
        <dbReference type="ARBA" id="ARBA00022475"/>
    </source>
</evidence>
<dbReference type="GO" id="GO:0004930">
    <property type="term" value="F:G protein-coupled receptor activity"/>
    <property type="evidence" value="ECO:0007669"/>
    <property type="project" value="UniProtKB-KW"/>
</dbReference>
<name>A0A9F3QV98_PYTBI</name>
<evidence type="ECO:0000256" key="8">
    <source>
        <dbReference type="ARBA" id="ARBA00023224"/>
    </source>
</evidence>
<comment type="subcellular location">
    <subcellularLocation>
        <location evidence="1 10">Cell membrane</location>
        <topology evidence="1 10">Multi-pass membrane protein</topology>
    </subcellularLocation>
</comment>
<gene>
    <name evidence="13" type="primary">LOC103063623</name>
</gene>
<evidence type="ECO:0000256" key="4">
    <source>
        <dbReference type="ARBA" id="ARBA00022692"/>
    </source>
</evidence>
<keyword evidence="6 10" id="KW-1133">Transmembrane helix</keyword>
<dbReference type="OMA" id="YATRMSK"/>
<dbReference type="InterPro" id="IPR000276">
    <property type="entry name" value="GPCR_Rhodpsn"/>
</dbReference>
<dbReference type="PROSITE" id="PS50262">
    <property type="entry name" value="G_PROTEIN_RECEP_F1_2"/>
    <property type="match status" value="1"/>
</dbReference>
<dbReference type="OrthoDB" id="6147321at2759"/>
<dbReference type="Proteomes" id="UP000695026">
    <property type="component" value="Unplaced"/>
</dbReference>
<feature type="transmembrane region" description="Helical" evidence="10">
    <location>
        <begin position="236"/>
        <end position="260"/>
    </location>
</feature>
<comment type="similarity">
    <text evidence="9">Belongs to the G-protein coupled receptor 1 family.</text>
</comment>
<evidence type="ECO:0000313" key="12">
    <source>
        <dbReference type="Proteomes" id="UP000695026"/>
    </source>
</evidence>
<reference evidence="13" key="1">
    <citation type="submission" date="2025-08" db="UniProtKB">
        <authorList>
            <consortium name="RefSeq"/>
        </authorList>
    </citation>
    <scope>IDENTIFICATION</scope>
    <source>
        <tissue evidence="13">Liver</tissue>
    </source>
</reference>
<keyword evidence="8 9" id="KW-0807">Transducer</keyword>
<dbReference type="CDD" id="cd15225">
    <property type="entry name" value="7tmA_OR10A-like"/>
    <property type="match status" value="1"/>
</dbReference>
<dbReference type="GO" id="GO:0005886">
    <property type="term" value="C:plasma membrane"/>
    <property type="evidence" value="ECO:0007669"/>
    <property type="project" value="UniProtKB-SubCell"/>
</dbReference>
<evidence type="ECO:0000256" key="1">
    <source>
        <dbReference type="ARBA" id="ARBA00004651"/>
    </source>
</evidence>
<evidence type="ECO:0000259" key="11">
    <source>
        <dbReference type="PROSITE" id="PS50262"/>
    </source>
</evidence>
<dbReference type="Pfam" id="PF13853">
    <property type="entry name" value="7tm_4"/>
    <property type="match status" value="1"/>
</dbReference>
<feature type="transmembrane region" description="Helical" evidence="10">
    <location>
        <begin position="272"/>
        <end position="291"/>
    </location>
</feature>
<evidence type="ECO:0000256" key="6">
    <source>
        <dbReference type="ARBA" id="ARBA00022989"/>
    </source>
</evidence>
<evidence type="ECO:0000256" key="9">
    <source>
        <dbReference type="RuleBase" id="RU000688"/>
    </source>
</evidence>
<dbReference type="FunFam" id="1.20.1070.10:FF:000001">
    <property type="entry name" value="Olfactory receptor"/>
    <property type="match status" value="1"/>
</dbReference>
<keyword evidence="12" id="KW-1185">Reference proteome</keyword>
<accession>A0A9F3QV98</accession>
<feature type="transmembrane region" description="Helical" evidence="10">
    <location>
        <begin position="24"/>
        <end position="47"/>
    </location>
</feature>
<keyword evidence="7 10" id="KW-0472">Membrane</keyword>
<dbReference type="KEGG" id="pbi:103063623"/>
<evidence type="ECO:0000313" key="13">
    <source>
        <dbReference type="RefSeq" id="XP_015746194.1"/>
    </source>
</evidence>
<dbReference type="Gene3D" id="1.20.1070.10">
    <property type="entry name" value="Rhodopsin 7-helix transmembrane proteins"/>
    <property type="match status" value="1"/>
</dbReference>
<feature type="transmembrane region" description="Helical" evidence="10">
    <location>
        <begin position="196"/>
        <end position="224"/>
    </location>
</feature>
<feature type="transmembrane region" description="Helical" evidence="10">
    <location>
        <begin position="98"/>
        <end position="119"/>
    </location>
</feature>
<keyword evidence="5 10" id="KW-0552">Olfaction</keyword>
<dbReference type="GO" id="GO:0004984">
    <property type="term" value="F:olfactory receptor activity"/>
    <property type="evidence" value="ECO:0007669"/>
    <property type="project" value="InterPro"/>
</dbReference>
<dbReference type="AlphaFoldDB" id="A0A9F3QV98"/>
<protein>
    <recommendedName>
        <fullName evidence="10">Olfactory receptor</fullName>
    </recommendedName>
</protein>
<dbReference type="PANTHER" id="PTHR26453">
    <property type="entry name" value="OLFACTORY RECEPTOR"/>
    <property type="match status" value="1"/>
</dbReference>
<dbReference type="PROSITE" id="PS00237">
    <property type="entry name" value="G_PROTEIN_RECEP_F1_1"/>
    <property type="match status" value="1"/>
</dbReference>
<dbReference type="PRINTS" id="PR00237">
    <property type="entry name" value="GPCRRHODOPSN"/>
</dbReference>
<organism evidence="12 13">
    <name type="scientific">Python bivittatus</name>
    <name type="common">Burmese python</name>
    <name type="synonym">Python molurus bivittatus</name>
    <dbReference type="NCBI Taxonomy" id="176946"/>
    <lineage>
        <taxon>Eukaryota</taxon>
        <taxon>Metazoa</taxon>
        <taxon>Chordata</taxon>
        <taxon>Craniata</taxon>
        <taxon>Vertebrata</taxon>
        <taxon>Euteleostomi</taxon>
        <taxon>Lepidosauria</taxon>
        <taxon>Squamata</taxon>
        <taxon>Bifurcata</taxon>
        <taxon>Unidentata</taxon>
        <taxon>Episquamata</taxon>
        <taxon>Toxicofera</taxon>
        <taxon>Serpentes</taxon>
        <taxon>Henophidia</taxon>
        <taxon>Pythonidae</taxon>
        <taxon>Python</taxon>
    </lineage>
</organism>
<dbReference type="InterPro" id="IPR000725">
    <property type="entry name" value="Olfact_rcpt"/>
</dbReference>
<keyword evidence="4 9" id="KW-0812">Transmembrane</keyword>
<dbReference type="RefSeq" id="XP_015746194.1">
    <property type="nucleotide sequence ID" value="XM_015890708.1"/>
</dbReference>
<feature type="transmembrane region" description="Helical" evidence="10">
    <location>
        <begin position="59"/>
        <end position="78"/>
    </location>
</feature>
<feature type="transmembrane region" description="Helical" evidence="10">
    <location>
        <begin position="139"/>
        <end position="157"/>
    </location>
</feature>
<evidence type="ECO:0000256" key="7">
    <source>
        <dbReference type="ARBA" id="ARBA00023136"/>
    </source>
</evidence>